<sequence length="123" mass="13851">MAIKVMNNKDTEKSERTTAMDTPKPPFLKSLDTKNWGEFTRELTHYKSLGGTKNWIEMVEASTLAVITDISDVPDLKSAENQEKAFNAVEQVFASTKAIGLYDSLSACKMERRLSIDALLRYN</sequence>
<reference evidence="2" key="1">
    <citation type="submission" date="2022-03" db="EMBL/GenBank/DDBJ databases">
        <title>Draft genome sequence of Aduncisulcus paluster, a free-living microaerophilic Fornicata.</title>
        <authorList>
            <person name="Yuyama I."/>
            <person name="Kume K."/>
            <person name="Tamura T."/>
            <person name="Inagaki Y."/>
            <person name="Hashimoto T."/>
        </authorList>
    </citation>
    <scope>NUCLEOTIDE SEQUENCE</scope>
    <source>
        <strain evidence="2">NY0171</strain>
    </source>
</reference>
<evidence type="ECO:0000313" key="2">
    <source>
        <dbReference type="EMBL" id="GKT31887.1"/>
    </source>
</evidence>
<comment type="caution">
    <text evidence="2">The sequence shown here is derived from an EMBL/GenBank/DDBJ whole genome shotgun (WGS) entry which is preliminary data.</text>
</comment>
<proteinExistence type="predicted"/>
<gene>
    <name evidence="2" type="ORF">ADUPG1_006211</name>
</gene>
<feature type="region of interest" description="Disordered" evidence="1">
    <location>
        <begin position="1"/>
        <end position="27"/>
    </location>
</feature>
<evidence type="ECO:0000313" key="3">
    <source>
        <dbReference type="Proteomes" id="UP001057375"/>
    </source>
</evidence>
<name>A0ABQ5KH83_9EUKA</name>
<evidence type="ECO:0000256" key="1">
    <source>
        <dbReference type="SAM" id="MobiDB-lite"/>
    </source>
</evidence>
<organism evidence="2 3">
    <name type="scientific">Aduncisulcus paluster</name>
    <dbReference type="NCBI Taxonomy" id="2918883"/>
    <lineage>
        <taxon>Eukaryota</taxon>
        <taxon>Metamonada</taxon>
        <taxon>Carpediemonas-like organisms</taxon>
        <taxon>Aduncisulcus</taxon>
    </lineage>
</organism>
<keyword evidence="3" id="KW-1185">Reference proteome</keyword>
<dbReference type="Proteomes" id="UP001057375">
    <property type="component" value="Unassembled WGS sequence"/>
</dbReference>
<dbReference type="EMBL" id="BQXS01009767">
    <property type="protein sequence ID" value="GKT31887.1"/>
    <property type="molecule type" value="Genomic_DNA"/>
</dbReference>
<protein>
    <submittedName>
        <fullName evidence="2">Uncharacterized protein</fullName>
    </submittedName>
</protein>
<feature type="compositionally biased region" description="Basic and acidic residues" evidence="1">
    <location>
        <begin position="7"/>
        <end position="18"/>
    </location>
</feature>
<accession>A0ABQ5KH83</accession>